<dbReference type="AlphaFoldDB" id="A0A327WSR9"/>
<dbReference type="Pfam" id="PF20303">
    <property type="entry name" value="YLATT"/>
    <property type="match status" value="1"/>
</dbReference>
<sequence length="310" mass="33963">MHSILSSPDLWTILGTMVLAGVIGGLVNGFLPTAQGEPPKIWWKCILTGLGASLIVPVFLFLTQSKILDELVRVLPENATAPTIAEAMGRKVQNYLVFFSFCTIAAITSTRFITTVSDRLLSELKKEVDATKQAVRETDQKVEETQQKAIGNRATLQAVKKKIQENSIARKTGTALPITREATRGPSPDTSALLHPDDPQKGRWGGKPTVNFRQLQATVTAIDDDEDWFNVRMEVVSTDPQNHPFTGSVTFHLHDTFTPDTVSVPVVNNRAVLEKIAWGAFTVGAETSDGTQLELDLSDAPDVPLSFRNR</sequence>
<name>A0A327WSR9_LARAB</name>
<feature type="transmembrane region" description="Helical" evidence="3">
    <location>
        <begin position="12"/>
        <end position="35"/>
    </location>
</feature>
<evidence type="ECO:0000256" key="2">
    <source>
        <dbReference type="SAM" id="MobiDB-lite"/>
    </source>
</evidence>
<dbReference type="InterPro" id="IPR046888">
    <property type="entry name" value="pYEATS"/>
</dbReference>
<keyword evidence="3" id="KW-0812">Transmembrane</keyword>
<dbReference type="EMBL" id="QLMC01000005">
    <property type="protein sequence ID" value="RAJ94372.1"/>
    <property type="molecule type" value="Genomic_DNA"/>
</dbReference>
<keyword evidence="3" id="KW-1133">Transmembrane helix</keyword>
<accession>A0A327WSR9</accession>
<reference evidence="6 7" key="1">
    <citation type="submission" date="2018-06" db="EMBL/GenBank/DDBJ databases">
        <title>Genomic Encyclopedia of Archaeal and Bacterial Type Strains, Phase II (KMG-II): from individual species to whole genera.</title>
        <authorList>
            <person name="Goeker M."/>
        </authorList>
    </citation>
    <scope>NUCLEOTIDE SEQUENCE [LARGE SCALE GENOMIC DNA]</scope>
    <source>
        <strain evidence="6 7">DSM 21851</strain>
    </source>
</reference>
<feature type="domain" description="YEATS-Like-Associating Three TM" evidence="4">
    <location>
        <begin position="10"/>
        <end position="126"/>
    </location>
</feature>
<comment type="caution">
    <text evidence="6">The sequence shown here is derived from an EMBL/GenBank/DDBJ whole genome shotgun (WGS) entry which is preliminary data.</text>
</comment>
<evidence type="ECO:0000259" key="5">
    <source>
        <dbReference type="Pfam" id="PF20305"/>
    </source>
</evidence>
<protein>
    <submittedName>
        <fullName evidence="6">Uncharacterized protein</fullName>
    </submittedName>
</protein>
<dbReference type="OrthoDB" id="1257168at2"/>
<keyword evidence="3" id="KW-0472">Membrane</keyword>
<evidence type="ECO:0000256" key="1">
    <source>
        <dbReference type="SAM" id="Coils"/>
    </source>
</evidence>
<dbReference type="Pfam" id="PF20305">
    <property type="entry name" value="pYEATS"/>
    <property type="match status" value="1"/>
</dbReference>
<feature type="coiled-coil region" evidence="1">
    <location>
        <begin position="121"/>
        <end position="148"/>
    </location>
</feature>
<evidence type="ECO:0000313" key="7">
    <source>
        <dbReference type="Proteomes" id="UP000248790"/>
    </source>
</evidence>
<feature type="domain" description="Prokaryotic YEATS" evidence="5">
    <location>
        <begin position="229"/>
        <end position="297"/>
    </location>
</feature>
<gene>
    <name evidence="6" type="ORF">LX87_04259</name>
</gene>
<keyword evidence="7" id="KW-1185">Reference proteome</keyword>
<dbReference type="RefSeq" id="WP_111630261.1">
    <property type="nucleotide sequence ID" value="NZ_QLMC01000005.1"/>
</dbReference>
<dbReference type="InterPro" id="IPR046890">
    <property type="entry name" value="YLATT"/>
</dbReference>
<evidence type="ECO:0000313" key="6">
    <source>
        <dbReference type="EMBL" id="RAJ94372.1"/>
    </source>
</evidence>
<feature type="transmembrane region" description="Helical" evidence="3">
    <location>
        <begin position="41"/>
        <end position="63"/>
    </location>
</feature>
<keyword evidence="1" id="KW-0175">Coiled coil</keyword>
<feature type="region of interest" description="Disordered" evidence="2">
    <location>
        <begin position="179"/>
        <end position="205"/>
    </location>
</feature>
<dbReference type="Proteomes" id="UP000248790">
    <property type="component" value="Unassembled WGS sequence"/>
</dbReference>
<evidence type="ECO:0000259" key="4">
    <source>
        <dbReference type="Pfam" id="PF20303"/>
    </source>
</evidence>
<organism evidence="6 7">
    <name type="scientific">Larkinella arboricola</name>
    <dbReference type="NCBI Taxonomy" id="643671"/>
    <lineage>
        <taxon>Bacteria</taxon>
        <taxon>Pseudomonadati</taxon>
        <taxon>Bacteroidota</taxon>
        <taxon>Cytophagia</taxon>
        <taxon>Cytophagales</taxon>
        <taxon>Spirosomataceae</taxon>
        <taxon>Larkinella</taxon>
    </lineage>
</organism>
<evidence type="ECO:0000256" key="3">
    <source>
        <dbReference type="SAM" id="Phobius"/>
    </source>
</evidence>
<proteinExistence type="predicted"/>